<dbReference type="InterPro" id="IPR045292">
    <property type="entry name" value="Complex1_LYR_NDUFB9_LYRM3"/>
</dbReference>
<dbReference type="GO" id="GO:0005743">
    <property type="term" value="C:mitochondrial inner membrane"/>
    <property type="evidence" value="ECO:0007669"/>
    <property type="project" value="UniProtKB-SubCell"/>
</dbReference>
<dbReference type="EMBL" id="NCKU01001179">
    <property type="protein sequence ID" value="RWS12862.1"/>
    <property type="molecule type" value="Genomic_DNA"/>
</dbReference>
<proteinExistence type="inferred from homology"/>
<dbReference type="STRING" id="1965070.A0A443RC63"/>
<dbReference type="OrthoDB" id="13598at2759"/>
<keyword evidence="13" id="KW-0472">Membrane</keyword>
<keyword evidence="8" id="KW-0679">Respiratory chain</keyword>
<keyword evidence="19" id="KW-0830">Ubiquinone</keyword>
<comment type="similarity">
    <text evidence="3">Belongs to the complex I LYR family.</text>
</comment>
<comment type="subunit">
    <text evidence="4">Mammalian complex I is composed of 45 different subunits.</text>
</comment>
<evidence type="ECO:0000256" key="4">
    <source>
        <dbReference type="ARBA" id="ARBA00011790"/>
    </source>
</evidence>
<keyword evidence="11" id="KW-0007">Acetylation</keyword>
<evidence type="ECO:0000256" key="1">
    <source>
        <dbReference type="ARBA" id="ARBA00002920"/>
    </source>
</evidence>
<accession>A0A443RC63</accession>
<dbReference type="PANTHER" id="PTHR12868:SF0">
    <property type="entry name" value="NADH DEHYDROGENASE [UBIQUINONE] 1 BETA SUBCOMPLEX SUBUNIT 9"/>
    <property type="match status" value="1"/>
</dbReference>
<evidence type="ECO:0000313" key="20">
    <source>
        <dbReference type="Proteomes" id="UP000285301"/>
    </source>
</evidence>
<evidence type="ECO:0000256" key="12">
    <source>
        <dbReference type="ARBA" id="ARBA00023128"/>
    </source>
</evidence>
<keyword evidence="7" id="KW-0597">Phosphoprotein</keyword>
<dbReference type="InterPro" id="IPR033034">
    <property type="entry name" value="NDUFB9"/>
</dbReference>
<keyword evidence="10" id="KW-0249">Electron transport</keyword>
<comment type="caution">
    <text evidence="19">The sequence shown here is derived from an EMBL/GenBank/DDBJ whole genome shotgun (WGS) entry which is preliminary data.</text>
</comment>
<keyword evidence="20" id="KW-1185">Reference proteome</keyword>
<evidence type="ECO:0000256" key="5">
    <source>
        <dbReference type="ARBA" id="ARBA00018684"/>
    </source>
</evidence>
<evidence type="ECO:0000313" key="19">
    <source>
        <dbReference type="EMBL" id="RWS12862.1"/>
    </source>
</evidence>
<sequence length="199" mass="23746">MPFRSVNNANYLITSALTHKQKVQSLYKRAIRNIEDWNHPFRAEARFQSILMRQRFDANKNIKDMREAKRLLAEGEKELWDNMHYAPYKFPYSPGGVCFERYYETNDLVLDYWHPLEKAQYPHYFARREQRKLEYIKLYESDYGNALEVLGINKHVNYSVSFAHDQKADDILDRSPDSSHDKISDDHKPKQIEEKPKGN</sequence>
<dbReference type="Proteomes" id="UP000285301">
    <property type="component" value="Unassembled WGS sequence"/>
</dbReference>
<keyword evidence="9" id="KW-0999">Mitochondrion inner membrane</keyword>
<protein>
    <recommendedName>
        <fullName evidence="5">NADH dehydrogenase [ubiquinone] 1 beta subcomplex subunit 9</fullName>
    </recommendedName>
    <alternativeName>
        <fullName evidence="14">Complex I-B22</fullName>
    </alternativeName>
    <alternativeName>
        <fullName evidence="15">NADH-ubiquinone oxidoreductase B22 subunit</fullName>
    </alternativeName>
</protein>
<dbReference type="PANTHER" id="PTHR12868">
    <property type="entry name" value="NADH-UBIQUINONE OXIDOREDUCTASE B22 SUBUNIT"/>
    <property type="match status" value="1"/>
</dbReference>
<evidence type="ECO:0000256" key="2">
    <source>
        <dbReference type="ARBA" id="ARBA00004443"/>
    </source>
</evidence>
<feature type="region of interest" description="Disordered" evidence="16">
    <location>
        <begin position="169"/>
        <end position="199"/>
    </location>
</feature>
<dbReference type="GO" id="GO:0006120">
    <property type="term" value="P:mitochondrial electron transport, NADH to ubiquinone"/>
    <property type="evidence" value="ECO:0007669"/>
    <property type="project" value="InterPro"/>
</dbReference>
<evidence type="ECO:0000256" key="10">
    <source>
        <dbReference type="ARBA" id="ARBA00022982"/>
    </source>
</evidence>
<evidence type="ECO:0000256" key="13">
    <source>
        <dbReference type="ARBA" id="ARBA00023136"/>
    </source>
</evidence>
<dbReference type="AlphaFoldDB" id="A0A443RC63"/>
<gene>
    <name evidence="18" type="ORF">B4U79_08639</name>
    <name evidence="19" type="ORF">B4U79_13429</name>
</gene>
<organism evidence="19 20">
    <name type="scientific">Dinothrombium tinctorium</name>
    <dbReference type="NCBI Taxonomy" id="1965070"/>
    <lineage>
        <taxon>Eukaryota</taxon>
        <taxon>Metazoa</taxon>
        <taxon>Ecdysozoa</taxon>
        <taxon>Arthropoda</taxon>
        <taxon>Chelicerata</taxon>
        <taxon>Arachnida</taxon>
        <taxon>Acari</taxon>
        <taxon>Acariformes</taxon>
        <taxon>Trombidiformes</taxon>
        <taxon>Prostigmata</taxon>
        <taxon>Anystina</taxon>
        <taxon>Parasitengona</taxon>
        <taxon>Trombidioidea</taxon>
        <taxon>Trombidiidae</taxon>
        <taxon>Dinothrombium</taxon>
    </lineage>
</organism>
<evidence type="ECO:0000256" key="16">
    <source>
        <dbReference type="SAM" id="MobiDB-lite"/>
    </source>
</evidence>
<reference evidence="19" key="2">
    <citation type="submission" date="2018-11" db="EMBL/GenBank/DDBJ databases">
        <title>Trombidioid mite genomics.</title>
        <authorList>
            <person name="Dong X."/>
        </authorList>
    </citation>
    <scope>NUCLEOTIDE SEQUENCE</scope>
    <source>
        <strain evidence="19">UoL-WK</strain>
    </source>
</reference>
<evidence type="ECO:0000256" key="3">
    <source>
        <dbReference type="ARBA" id="ARBA00009508"/>
    </source>
</evidence>
<evidence type="ECO:0000256" key="11">
    <source>
        <dbReference type="ARBA" id="ARBA00022990"/>
    </source>
</evidence>
<keyword evidence="6" id="KW-0813">Transport</keyword>
<dbReference type="Pfam" id="PF05347">
    <property type="entry name" value="Complex1_LYR"/>
    <property type="match status" value="1"/>
</dbReference>
<evidence type="ECO:0000256" key="9">
    <source>
        <dbReference type="ARBA" id="ARBA00022792"/>
    </source>
</evidence>
<feature type="domain" description="Complex 1 LYR protein" evidence="17">
    <location>
        <begin position="21"/>
        <end position="80"/>
    </location>
</feature>
<name>A0A443RC63_9ACAR</name>
<evidence type="ECO:0000256" key="6">
    <source>
        <dbReference type="ARBA" id="ARBA00022448"/>
    </source>
</evidence>
<dbReference type="CDD" id="cd20263">
    <property type="entry name" value="Complex1_LYR_NDUFB9_LYRM3"/>
    <property type="match status" value="1"/>
</dbReference>
<evidence type="ECO:0000256" key="15">
    <source>
        <dbReference type="ARBA" id="ARBA00032528"/>
    </source>
</evidence>
<evidence type="ECO:0000313" key="18">
    <source>
        <dbReference type="EMBL" id="RWS07364.1"/>
    </source>
</evidence>
<evidence type="ECO:0000256" key="14">
    <source>
        <dbReference type="ARBA" id="ARBA00030192"/>
    </source>
</evidence>
<evidence type="ECO:0000256" key="7">
    <source>
        <dbReference type="ARBA" id="ARBA00022553"/>
    </source>
</evidence>
<evidence type="ECO:0000259" key="17">
    <source>
        <dbReference type="Pfam" id="PF05347"/>
    </source>
</evidence>
<reference evidence="19 20" key="1">
    <citation type="journal article" date="2018" name="Gigascience">
        <title>Genomes of trombidid mites reveal novel predicted allergens and laterally-transferred genes associated with secondary metabolism.</title>
        <authorList>
            <person name="Dong X."/>
            <person name="Chaisiri K."/>
            <person name="Xia D."/>
            <person name="Armstrong S.D."/>
            <person name="Fang Y."/>
            <person name="Donnelly M.J."/>
            <person name="Kadowaki T."/>
            <person name="McGarry J.W."/>
            <person name="Darby A.C."/>
            <person name="Makepeace B.L."/>
        </authorList>
    </citation>
    <scope>NUCLEOTIDE SEQUENCE [LARGE SCALE GENOMIC DNA]</scope>
    <source>
        <strain evidence="19">UoL-WK</strain>
    </source>
</reference>
<evidence type="ECO:0000256" key="8">
    <source>
        <dbReference type="ARBA" id="ARBA00022660"/>
    </source>
</evidence>
<comment type="subcellular location">
    <subcellularLocation>
        <location evidence="2">Mitochondrion inner membrane</location>
        <topology evidence="2">Peripheral membrane protein</topology>
        <orientation evidence="2">Matrix side</orientation>
    </subcellularLocation>
</comment>
<dbReference type="EMBL" id="NCKU01003527">
    <property type="protein sequence ID" value="RWS07364.1"/>
    <property type="molecule type" value="Genomic_DNA"/>
</dbReference>
<dbReference type="InterPro" id="IPR008011">
    <property type="entry name" value="Complex1_LYR_dom"/>
</dbReference>
<keyword evidence="12" id="KW-0496">Mitochondrion</keyword>
<comment type="function">
    <text evidence="1">Accessory subunit of the mitochondrial membrane respiratory chain NADH dehydrogenase (Complex I), that is believed to be not involved in catalysis. Complex I functions in the transfer of electrons from NADH to the respiratory chain. The immediate electron acceptor for the enzyme is believed to be ubiquinone.</text>
</comment>